<evidence type="ECO:0000313" key="3">
    <source>
        <dbReference type="Proteomes" id="UP000712281"/>
    </source>
</evidence>
<name>A0A8S9HK23_BRACR</name>
<feature type="compositionally biased region" description="Basic and acidic residues" evidence="1">
    <location>
        <begin position="1"/>
        <end position="18"/>
    </location>
</feature>
<dbReference type="EMBL" id="QGKW02001940">
    <property type="protein sequence ID" value="KAF2558765.1"/>
    <property type="molecule type" value="Genomic_DNA"/>
</dbReference>
<evidence type="ECO:0000256" key="1">
    <source>
        <dbReference type="SAM" id="MobiDB-lite"/>
    </source>
</evidence>
<accession>A0A8S9HK23</accession>
<proteinExistence type="predicted"/>
<feature type="region of interest" description="Disordered" evidence="1">
    <location>
        <begin position="41"/>
        <end position="110"/>
    </location>
</feature>
<organism evidence="2 3">
    <name type="scientific">Brassica cretica</name>
    <name type="common">Mustard</name>
    <dbReference type="NCBI Taxonomy" id="69181"/>
    <lineage>
        <taxon>Eukaryota</taxon>
        <taxon>Viridiplantae</taxon>
        <taxon>Streptophyta</taxon>
        <taxon>Embryophyta</taxon>
        <taxon>Tracheophyta</taxon>
        <taxon>Spermatophyta</taxon>
        <taxon>Magnoliopsida</taxon>
        <taxon>eudicotyledons</taxon>
        <taxon>Gunneridae</taxon>
        <taxon>Pentapetalae</taxon>
        <taxon>rosids</taxon>
        <taxon>malvids</taxon>
        <taxon>Brassicales</taxon>
        <taxon>Brassicaceae</taxon>
        <taxon>Brassiceae</taxon>
        <taxon>Brassica</taxon>
    </lineage>
</organism>
<dbReference type="AlphaFoldDB" id="A0A8S9HK23"/>
<comment type="caution">
    <text evidence="2">The sequence shown here is derived from an EMBL/GenBank/DDBJ whole genome shotgun (WGS) entry which is preliminary data.</text>
</comment>
<protein>
    <submittedName>
        <fullName evidence="2">Uncharacterized protein</fullName>
    </submittedName>
</protein>
<feature type="region of interest" description="Disordered" evidence="1">
    <location>
        <begin position="1"/>
        <end position="28"/>
    </location>
</feature>
<sequence>MSSKHRGDIDDTFQEHRRNLTSQKQDRVTISTCVTRSKTRLRGSGNLQSSLDSIGKKLDLHDTEENLKNHRRCQTPPPRHELDRGAQISIARSDENQETDLKSENHRSTP</sequence>
<reference evidence="2" key="1">
    <citation type="submission" date="2019-12" db="EMBL/GenBank/DDBJ databases">
        <title>Genome sequencing and annotation of Brassica cretica.</title>
        <authorList>
            <person name="Studholme D.J."/>
            <person name="Sarris P.F."/>
        </authorList>
    </citation>
    <scope>NUCLEOTIDE SEQUENCE</scope>
    <source>
        <strain evidence="2">PFS-001/15</strain>
        <tissue evidence="2">Leaf</tissue>
    </source>
</reference>
<feature type="compositionally biased region" description="Basic and acidic residues" evidence="1">
    <location>
        <begin position="54"/>
        <end position="68"/>
    </location>
</feature>
<dbReference type="Proteomes" id="UP000712281">
    <property type="component" value="Unassembled WGS sequence"/>
</dbReference>
<gene>
    <name evidence="2" type="ORF">F2Q68_00013910</name>
</gene>
<feature type="compositionally biased region" description="Basic and acidic residues" evidence="1">
    <location>
        <begin position="92"/>
        <end position="110"/>
    </location>
</feature>
<evidence type="ECO:0000313" key="2">
    <source>
        <dbReference type="EMBL" id="KAF2558765.1"/>
    </source>
</evidence>